<comment type="caution">
    <text evidence="1">The sequence shown here is derived from an EMBL/GenBank/DDBJ whole genome shotgun (WGS) entry which is preliminary data.</text>
</comment>
<proteinExistence type="predicted"/>
<dbReference type="RefSeq" id="WP_192860699.1">
    <property type="nucleotide sequence ID" value="NZ_JADAQT010000008.1"/>
</dbReference>
<name>A0ABR9MRV1_9MICO</name>
<organism evidence="1 2">
    <name type="scientific">Myceligenerans pegani</name>
    <dbReference type="NCBI Taxonomy" id="2776917"/>
    <lineage>
        <taxon>Bacteria</taxon>
        <taxon>Bacillati</taxon>
        <taxon>Actinomycetota</taxon>
        <taxon>Actinomycetes</taxon>
        <taxon>Micrococcales</taxon>
        <taxon>Promicromonosporaceae</taxon>
        <taxon>Myceligenerans</taxon>
    </lineage>
</organism>
<reference evidence="1 2" key="1">
    <citation type="submission" date="2020-10" db="EMBL/GenBank/DDBJ databases">
        <title>Myceligenerans pegani sp. nov., an endophytic actinomycete isolated from Peganum harmala L. in Xinjiang, China.</title>
        <authorList>
            <person name="Xin L."/>
        </authorList>
    </citation>
    <scope>NUCLEOTIDE SEQUENCE [LARGE SCALE GENOMIC DNA]</scope>
    <source>
        <strain evidence="1 2">TRM65318</strain>
    </source>
</reference>
<dbReference type="EMBL" id="JADAQT010000008">
    <property type="protein sequence ID" value="MBE1874111.1"/>
    <property type="molecule type" value="Genomic_DNA"/>
</dbReference>
<evidence type="ECO:0000313" key="1">
    <source>
        <dbReference type="EMBL" id="MBE1874111.1"/>
    </source>
</evidence>
<evidence type="ECO:0000313" key="2">
    <source>
        <dbReference type="Proteomes" id="UP000625527"/>
    </source>
</evidence>
<gene>
    <name evidence="1" type="ORF">IHE71_00070</name>
</gene>
<protein>
    <submittedName>
        <fullName evidence="1">Uncharacterized protein</fullName>
    </submittedName>
</protein>
<sequence>MGVRITAGLADVGAVVAALPALVGREASVDIVDSDSEGTDSSPELLQALVSALPWWPENTELGIAFQETYLTLVALQGRVIVRTRYPAVLTENVADPVDPIQMGWRPVGDRNIQLIGSTMTEVEFGNFLQILDLTVRQSLGENRLTGFIYSVKQPALRS</sequence>
<dbReference type="Proteomes" id="UP000625527">
    <property type="component" value="Unassembled WGS sequence"/>
</dbReference>
<keyword evidence="2" id="KW-1185">Reference proteome</keyword>
<accession>A0ABR9MRV1</accession>